<dbReference type="HOGENOM" id="CLU_209821_0_0_3"/>
<dbReference type="RefSeq" id="WP_011820591.1">
    <property type="nucleotide sequence ID" value="NC_008817.1"/>
</dbReference>
<evidence type="ECO:0000313" key="1">
    <source>
        <dbReference type="EMBL" id="ABM72492.1"/>
    </source>
</evidence>
<dbReference type="KEGG" id="pmc:P9515_12851"/>
<gene>
    <name evidence="1" type="ordered locus">P9515_12851</name>
</gene>
<name>A2BXI1_PROM5</name>
<protein>
    <submittedName>
        <fullName evidence="1">Uncharacterized protein</fullName>
    </submittedName>
</protein>
<organism evidence="1 2">
    <name type="scientific">Prochlorococcus marinus (strain MIT 9515)</name>
    <dbReference type="NCBI Taxonomy" id="167542"/>
    <lineage>
        <taxon>Bacteria</taxon>
        <taxon>Bacillati</taxon>
        <taxon>Cyanobacteriota</taxon>
        <taxon>Cyanophyceae</taxon>
        <taxon>Synechococcales</taxon>
        <taxon>Prochlorococcaceae</taxon>
        <taxon>Prochlorococcus</taxon>
    </lineage>
</organism>
<sequence length="58" mass="6659">MANPDQKTILIEQAFKDIKEICKKYQDDSGSSNLEVKALLIEIANLWEADVKNKFGFR</sequence>
<reference evidence="1 2" key="1">
    <citation type="journal article" date="2007" name="PLoS Genet.">
        <title>Patterns and implications of gene gain and loss in the evolution of Prochlorococcus.</title>
        <authorList>
            <person name="Kettler G.C."/>
            <person name="Martiny A.C."/>
            <person name="Huang K."/>
            <person name="Zucker J."/>
            <person name="Coleman M.L."/>
            <person name="Rodrigue S."/>
            <person name="Chen F."/>
            <person name="Lapidus A."/>
            <person name="Ferriera S."/>
            <person name="Johnson J."/>
            <person name="Steglich C."/>
            <person name="Church G.M."/>
            <person name="Richardson P."/>
            <person name="Chisholm S.W."/>
        </authorList>
    </citation>
    <scope>NUCLEOTIDE SEQUENCE [LARGE SCALE GENOMIC DNA]</scope>
    <source>
        <strain evidence="1 2">MIT 9515</strain>
    </source>
</reference>
<proteinExistence type="predicted"/>
<dbReference type="STRING" id="167542.P9515_12851"/>
<evidence type="ECO:0000313" key="2">
    <source>
        <dbReference type="Proteomes" id="UP000001589"/>
    </source>
</evidence>
<dbReference type="GeneID" id="60201455"/>
<dbReference type="AlphaFoldDB" id="A2BXI1"/>
<accession>A2BXI1</accession>
<dbReference type="Proteomes" id="UP000001589">
    <property type="component" value="Chromosome"/>
</dbReference>
<dbReference type="EMBL" id="CP000552">
    <property type="protein sequence ID" value="ABM72492.1"/>
    <property type="molecule type" value="Genomic_DNA"/>
</dbReference>